<dbReference type="EMBL" id="SPDV01000041">
    <property type="protein sequence ID" value="TFI57017.1"/>
    <property type="molecule type" value="Genomic_DNA"/>
</dbReference>
<evidence type="ECO:0000256" key="4">
    <source>
        <dbReference type="ARBA" id="ARBA00023284"/>
    </source>
</evidence>
<dbReference type="PANTHER" id="PTHR13887">
    <property type="entry name" value="GLUTATHIONE S-TRANSFERASE KAPPA"/>
    <property type="match status" value="1"/>
</dbReference>
<accession>A0A4Y8ZNI7</accession>
<dbReference type="Pfam" id="PF01323">
    <property type="entry name" value="DSBA"/>
    <property type="match status" value="1"/>
</dbReference>
<evidence type="ECO:0000256" key="2">
    <source>
        <dbReference type="ARBA" id="ARBA00023002"/>
    </source>
</evidence>
<keyword evidence="5" id="KW-1133">Transmembrane helix</keyword>
<keyword evidence="3" id="KW-1015">Disulfide bond</keyword>
<gene>
    <name evidence="7" type="ORF">E2493_17125</name>
</gene>
<dbReference type="GO" id="GO:0016491">
    <property type="term" value="F:oxidoreductase activity"/>
    <property type="evidence" value="ECO:0007669"/>
    <property type="project" value="UniProtKB-KW"/>
</dbReference>
<keyword evidence="5" id="KW-0472">Membrane</keyword>
<dbReference type="InterPro" id="IPR013766">
    <property type="entry name" value="Thioredoxin_domain"/>
</dbReference>
<comment type="caution">
    <text evidence="7">The sequence shown here is derived from an EMBL/GenBank/DDBJ whole genome shotgun (WGS) entry which is preliminary data.</text>
</comment>
<dbReference type="AlphaFoldDB" id="A0A4Y8ZNI7"/>
<sequence length="249" mass="26473">MASVEPARPGGVKTGLAAGVLGIVIGGAAMALWVQGRGGTASDEQVGETVRAYLLEHPEVIPEAMQRLQEREAGKIVSANRAAYETPFAGAWAGAQDADVVLVEFFDYACGYCRKSNADVDRLLAEDKKLKVVWREWPVLGPDSERAAQVSLAAAKEGRFRDYFHRLYALGRPSESTINQAAAAAGVSPQRIAEMAGSAEAKNELGKNFQLAQALNASGTPTFIVGDRVLHGAVGYDELKKAVGEARES</sequence>
<dbReference type="SUPFAM" id="SSF52833">
    <property type="entry name" value="Thioredoxin-like"/>
    <property type="match status" value="1"/>
</dbReference>
<protein>
    <submittedName>
        <fullName evidence="7">DsbA family protein</fullName>
    </submittedName>
</protein>
<evidence type="ECO:0000313" key="8">
    <source>
        <dbReference type="Proteomes" id="UP000298213"/>
    </source>
</evidence>
<dbReference type="InterPro" id="IPR036249">
    <property type="entry name" value="Thioredoxin-like_sf"/>
</dbReference>
<proteinExistence type="predicted"/>
<dbReference type="CDD" id="cd03023">
    <property type="entry name" value="DsbA_Com1_like"/>
    <property type="match status" value="1"/>
</dbReference>
<feature type="transmembrane region" description="Helical" evidence="5">
    <location>
        <begin position="15"/>
        <end position="34"/>
    </location>
</feature>
<evidence type="ECO:0000313" key="7">
    <source>
        <dbReference type="EMBL" id="TFI57017.1"/>
    </source>
</evidence>
<keyword evidence="4" id="KW-0676">Redox-active center</keyword>
<dbReference type="InterPro" id="IPR041205">
    <property type="entry name" value="ScsC_N"/>
</dbReference>
<evidence type="ECO:0000256" key="3">
    <source>
        <dbReference type="ARBA" id="ARBA00023157"/>
    </source>
</evidence>
<dbReference type="Proteomes" id="UP000298213">
    <property type="component" value="Unassembled WGS sequence"/>
</dbReference>
<evidence type="ECO:0000259" key="6">
    <source>
        <dbReference type="PROSITE" id="PS51352"/>
    </source>
</evidence>
<name>A0A4Y8ZNI7_9SPHN</name>
<dbReference type="RefSeq" id="WP_135089274.1">
    <property type="nucleotide sequence ID" value="NZ_SPDV01000041.1"/>
</dbReference>
<feature type="domain" description="Thioredoxin" evidence="6">
    <location>
        <begin position="55"/>
        <end position="248"/>
    </location>
</feature>
<dbReference type="Gene3D" id="3.40.30.10">
    <property type="entry name" value="Glutaredoxin"/>
    <property type="match status" value="1"/>
</dbReference>
<dbReference type="OrthoDB" id="9780147at2"/>
<reference evidence="7 8" key="1">
    <citation type="submission" date="2019-03" db="EMBL/GenBank/DDBJ databases">
        <title>Genome sequence of Sphingomonas sp. 17J27-24.</title>
        <authorList>
            <person name="Kim M."/>
            <person name="Maeng S."/>
            <person name="Sathiyaraj S."/>
        </authorList>
    </citation>
    <scope>NUCLEOTIDE SEQUENCE [LARGE SCALE GENOMIC DNA]</scope>
    <source>
        <strain evidence="7 8">17J27-24</strain>
    </source>
</reference>
<dbReference type="Pfam" id="PF18312">
    <property type="entry name" value="ScsC_N"/>
    <property type="match status" value="1"/>
</dbReference>
<dbReference type="PROSITE" id="PS51352">
    <property type="entry name" value="THIOREDOXIN_2"/>
    <property type="match status" value="1"/>
</dbReference>
<evidence type="ECO:0000256" key="5">
    <source>
        <dbReference type="SAM" id="Phobius"/>
    </source>
</evidence>
<organism evidence="7 8">
    <name type="scientific">Sphingomonas parva</name>
    <dbReference type="NCBI Taxonomy" id="2555898"/>
    <lineage>
        <taxon>Bacteria</taxon>
        <taxon>Pseudomonadati</taxon>
        <taxon>Pseudomonadota</taxon>
        <taxon>Alphaproteobacteria</taxon>
        <taxon>Sphingomonadales</taxon>
        <taxon>Sphingomonadaceae</taxon>
        <taxon>Sphingomonas</taxon>
    </lineage>
</organism>
<dbReference type="InterPro" id="IPR001853">
    <property type="entry name" value="DSBA-like_thioredoxin_dom"/>
</dbReference>
<keyword evidence="8" id="KW-1185">Reference proteome</keyword>
<keyword evidence="2" id="KW-0560">Oxidoreductase</keyword>
<dbReference type="PANTHER" id="PTHR13887:SF14">
    <property type="entry name" value="DISULFIDE BOND FORMATION PROTEIN D"/>
    <property type="match status" value="1"/>
</dbReference>
<keyword evidence="1" id="KW-0732">Signal</keyword>
<keyword evidence="5" id="KW-0812">Transmembrane</keyword>
<evidence type="ECO:0000256" key="1">
    <source>
        <dbReference type="ARBA" id="ARBA00022729"/>
    </source>
</evidence>